<dbReference type="EMBL" id="UOFM01000017">
    <property type="protein sequence ID" value="VAW72435.1"/>
    <property type="molecule type" value="Genomic_DNA"/>
</dbReference>
<dbReference type="AlphaFoldDB" id="A0A3B0XVP7"/>
<accession>A0A3B0XVP7</accession>
<protein>
    <submittedName>
        <fullName evidence="1">DnaJ-like protein DjlA</fullName>
    </submittedName>
</protein>
<evidence type="ECO:0000313" key="1">
    <source>
        <dbReference type="EMBL" id="VAW72435.1"/>
    </source>
</evidence>
<reference evidence="1" key="1">
    <citation type="submission" date="2018-06" db="EMBL/GenBank/DDBJ databases">
        <authorList>
            <person name="Zhirakovskaya E."/>
        </authorList>
    </citation>
    <scope>NUCLEOTIDE SEQUENCE</scope>
</reference>
<sequence length="42" mass="4893">MNQHHPDKLVSKGLPEEMIKLATEKSQEIRRAYDTIKKARSN</sequence>
<organism evidence="1">
    <name type="scientific">hydrothermal vent metagenome</name>
    <dbReference type="NCBI Taxonomy" id="652676"/>
    <lineage>
        <taxon>unclassified sequences</taxon>
        <taxon>metagenomes</taxon>
        <taxon>ecological metagenomes</taxon>
    </lineage>
</organism>
<dbReference type="Gene3D" id="1.10.287.110">
    <property type="entry name" value="DnaJ domain"/>
    <property type="match status" value="1"/>
</dbReference>
<name>A0A3B0XVP7_9ZZZZ</name>
<proteinExistence type="predicted"/>
<dbReference type="SUPFAM" id="SSF46565">
    <property type="entry name" value="Chaperone J-domain"/>
    <property type="match status" value="1"/>
</dbReference>
<gene>
    <name evidence="1" type="ORF">MNBD_GAMMA14-2530</name>
</gene>
<dbReference type="InterPro" id="IPR036869">
    <property type="entry name" value="J_dom_sf"/>
</dbReference>